<evidence type="ECO:0000259" key="1">
    <source>
        <dbReference type="Pfam" id="PF07659"/>
    </source>
</evidence>
<sequence>MSKRFENLHGHPMFFQVLEEMALLHDKKGRDYGIGIDTLGNVRSSEQWGVPAWIGTLIRANDKVVRLQNAAKGSALVNEGIEDSLMDLAAYSIIALVLYRESLVDGNS</sequence>
<dbReference type="EMBL" id="RFXN01000128">
    <property type="protein sequence ID" value="NBR94402.1"/>
    <property type="molecule type" value="Genomic_DNA"/>
</dbReference>
<dbReference type="Pfam" id="PF07659">
    <property type="entry name" value="DUF1599"/>
    <property type="match status" value="1"/>
</dbReference>
<dbReference type="AlphaFoldDB" id="A0A965GEZ3"/>
<name>A0A965GEZ3_9PROT</name>
<gene>
    <name evidence="2" type="ORF">EBT44_06235</name>
</gene>
<protein>
    <submittedName>
        <fullName evidence="2">DUF1599 domain-containing protein</fullName>
    </submittedName>
</protein>
<evidence type="ECO:0000313" key="3">
    <source>
        <dbReference type="Proteomes" id="UP000740727"/>
    </source>
</evidence>
<dbReference type="InterPro" id="IPR011630">
    <property type="entry name" value="DUF1599"/>
</dbReference>
<organism evidence="2 3">
    <name type="scientific">Candidatus Fonsibacter lacus</name>
    <dbReference type="NCBI Taxonomy" id="2576439"/>
    <lineage>
        <taxon>Bacteria</taxon>
        <taxon>Pseudomonadati</taxon>
        <taxon>Pseudomonadota</taxon>
        <taxon>Alphaproteobacteria</taxon>
        <taxon>Candidatus Pelagibacterales</taxon>
        <taxon>Candidatus Pelagibacterales incertae sedis</taxon>
        <taxon>Candidatus Fonsibacter</taxon>
    </lineage>
</organism>
<accession>A0A965GEZ3</accession>
<proteinExistence type="predicted"/>
<comment type="caution">
    <text evidence="2">The sequence shown here is derived from an EMBL/GenBank/DDBJ whole genome shotgun (WGS) entry which is preliminary data.</text>
</comment>
<feature type="domain" description="Nucleotide modification associated" evidence="1">
    <location>
        <begin position="59"/>
        <end position="97"/>
    </location>
</feature>
<reference evidence="2" key="1">
    <citation type="submission" date="2018-10" db="EMBL/GenBank/DDBJ databases">
        <title>Iterative Subtractive Binning of Freshwater Chronoseries Metagenomes Recovers Nearly Complete Genomes from over Four Hundred Novel Species.</title>
        <authorList>
            <person name="Rodriguez-R L.M."/>
            <person name="Tsementzi D."/>
            <person name="Luo C."/>
            <person name="Konstantinidis K.T."/>
        </authorList>
    </citation>
    <scope>NUCLEOTIDE SEQUENCE</scope>
    <source>
        <strain evidence="2">WB5_2A_028</strain>
    </source>
</reference>
<dbReference type="Proteomes" id="UP000740727">
    <property type="component" value="Unassembled WGS sequence"/>
</dbReference>
<evidence type="ECO:0000313" key="2">
    <source>
        <dbReference type="EMBL" id="NBR94402.1"/>
    </source>
</evidence>